<proteinExistence type="inferred from homology"/>
<evidence type="ECO:0000256" key="4">
    <source>
        <dbReference type="ARBA" id="ARBA00022989"/>
    </source>
</evidence>
<feature type="transmembrane region" description="Helical" evidence="6">
    <location>
        <begin position="207"/>
        <end position="225"/>
    </location>
</feature>
<feature type="transmembrane region" description="Helical" evidence="6">
    <location>
        <begin position="93"/>
        <end position="113"/>
    </location>
</feature>
<comment type="similarity">
    <text evidence="2">Belongs to the multi antimicrobial extrusion (MATE) (TC 2.A.66.1) family.</text>
</comment>
<feature type="transmembrane region" description="Helical" evidence="6">
    <location>
        <begin position="237"/>
        <end position="259"/>
    </location>
</feature>
<dbReference type="GO" id="GO:1990961">
    <property type="term" value="P:xenobiotic detoxification by transmembrane export across the plasma membrane"/>
    <property type="evidence" value="ECO:0007669"/>
    <property type="project" value="InterPro"/>
</dbReference>
<feature type="transmembrane region" description="Helical" evidence="6">
    <location>
        <begin position="421"/>
        <end position="441"/>
    </location>
</feature>
<dbReference type="AlphaFoldDB" id="A0A485KMG9"/>
<reference evidence="8 9" key="1">
    <citation type="submission" date="2019-03" db="EMBL/GenBank/DDBJ databases">
        <authorList>
            <person name="Gaulin E."/>
            <person name="Dumas B."/>
        </authorList>
    </citation>
    <scope>NUCLEOTIDE SEQUENCE [LARGE SCALE GENOMIC DNA]</scope>
    <source>
        <strain evidence="8">CBS 568.67</strain>
    </source>
</reference>
<feature type="transmembrane region" description="Helical" evidence="6">
    <location>
        <begin position="284"/>
        <end position="312"/>
    </location>
</feature>
<protein>
    <submittedName>
        <fullName evidence="8">Aste57867_9245 protein</fullName>
    </submittedName>
</protein>
<feature type="transmembrane region" description="Helical" evidence="6">
    <location>
        <begin position="177"/>
        <end position="195"/>
    </location>
</feature>
<evidence type="ECO:0000256" key="1">
    <source>
        <dbReference type="ARBA" id="ARBA00004141"/>
    </source>
</evidence>
<dbReference type="OrthoDB" id="2126698at2759"/>
<dbReference type="Pfam" id="PF01554">
    <property type="entry name" value="MatE"/>
    <property type="match status" value="2"/>
</dbReference>
<feature type="transmembrane region" description="Helical" evidence="6">
    <location>
        <begin position="58"/>
        <end position="81"/>
    </location>
</feature>
<evidence type="ECO:0000256" key="6">
    <source>
        <dbReference type="SAM" id="Phobius"/>
    </source>
</evidence>
<feature type="transmembrane region" description="Helical" evidence="6">
    <location>
        <begin position="377"/>
        <end position="400"/>
    </location>
</feature>
<accession>A0A485KMG9</accession>
<evidence type="ECO:0000256" key="3">
    <source>
        <dbReference type="ARBA" id="ARBA00022692"/>
    </source>
</evidence>
<dbReference type="CDD" id="cd13132">
    <property type="entry name" value="MATE_eukaryotic"/>
    <property type="match status" value="1"/>
</dbReference>
<keyword evidence="5 6" id="KW-0472">Membrane</keyword>
<keyword evidence="3 6" id="KW-0812">Transmembrane</keyword>
<dbReference type="GO" id="GO:0016020">
    <property type="term" value="C:membrane"/>
    <property type="evidence" value="ECO:0007669"/>
    <property type="project" value="UniProtKB-SubCell"/>
</dbReference>
<evidence type="ECO:0000313" key="8">
    <source>
        <dbReference type="EMBL" id="VFT86128.1"/>
    </source>
</evidence>
<name>A0A485KMG9_9STRA</name>
<dbReference type="GO" id="GO:0015297">
    <property type="term" value="F:antiporter activity"/>
    <property type="evidence" value="ECO:0007669"/>
    <property type="project" value="InterPro"/>
</dbReference>
<sequence>MAPVDHKDAVQMRSYVACDATSLEERPLLQKTTSFIHDRDAAVGHFCRVIGFNELKPLVLLAIPLVLSSALDHVSSAVPIMMMGHISTSLSKAYISAIAMGMAFLLLTGWTVIGGNGSAMDTLCSQSYGAGQKKDLGLVFQAGWMAGNLLLVPVLCLSIFCKDILLLFGQTDEVSALASNLVLLMVPAMPLFLFYDLLRRVLQSQNIVMPLMGVSAVCVFANLTINYGLMFHTSLGYLGRAVASSIMALLTPLFLWPYLSHSDVYRQEWKGWDLHTAWTLVPEILQLGMAGAAMVGFEMLSFSIASIVAGMLPNAEVAISADVCMHGFRGFFYMLYGPVAVAGSVRVGNALGCVIVAHVPSMFIHPCSANDPDRARLAAWQCIGLCGALGFVGAILMVSFRHSFPTFYTRDAAIVDLSAQLLLVCAPFQTAVGVYVGIMGIFRGSGQQTRGAILNGVTNVLVGLPLGLALAYAFSNGIVGLWIGISVAILVCAIYGVVWLARVDWDALAYDAQVRTIETHAVAVDADAHHM</sequence>
<keyword evidence="4 6" id="KW-1133">Transmembrane helix</keyword>
<evidence type="ECO:0000313" key="7">
    <source>
        <dbReference type="EMBL" id="KAF0700236.1"/>
    </source>
</evidence>
<dbReference type="InterPro" id="IPR045069">
    <property type="entry name" value="MATE_euk"/>
</dbReference>
<dbReference type="PANTHER" id="PTHR11206">
    <property type="entry name" value="MULTIDRUG RESISTANCE PROTEIN"/>
    <property type="match status" value="1"/>
</dbReference>
<dbReference type="NCBIfam" id="TIGR00797">
    <property type="entry name" value="matE"/>
    <property type="match status" value="1"/>
</dbReference>
<evidence type="ECO:0000256" key="2">
    <source>
        <dbReference type="ARBA" id="ARBA00010199"/>
    </source>
</evidence>
<comment type="subcellular location">
    <subcellularLocation>
        <location evidence="1">Membrane</location>
        <topology evidence="1">Multi-pass membrane protein</topology>
    </subcellularLocation>
</comment>
<evidence type="ECO:0000256" key="5">
    <source>
        <dbReference type="ARBA" id="ARBA00023136"/>
    </source>
</evidence>
<keyword evidence="9" id="KW-1185">Reference proteome</keyword>
<dbReference type="EMBL" id="VJMH01005132">
    <property type="protein sequence ID" value="KAF0700236.1"/>
    <property type="molecule type" value="Genomic_DNA"/>
</dbReference>
<evidence type="ECO:0000313" key="9">
    <source>
        <dbReference type="Proteomes" id="UP000332933"/>
    </source>
</evidence>
<gene>
    <name evidence="8" type="primary">Aste57867_9245</name>
    <name evidence="7" type="ORF">As57867_009209</name>
    <name evidence="8" type="ORF">ASTE57867_9245</name>
</gene>
<dbReference type="EMBL" id="CAADRA010005153">
    <property type="protein sequence ID" value="VFT86128.1"/>
    <property type="molecule type" value="Genomic_DNA"/>
</dbReference>
<feature type="transmembrane region" description="Helical" evidence="6">
    <location>
        <begin position="481"/>
        <end position="501"/>
    </location>
</feature>
<feature type="transmembrane region" description="Helical" evidence="6">
    <location>
        <begin position="142"/>
        <end position="165"/>
    </location>
</feature>
<feature type="transmembrane region" description="Helical" evidence="6">
    <location>
        <begin position="333"/>
        <end position="357"/>
    </location>
</feature>
<dbReference type="Proteomes" id="UP000332933">
    <property type="component" value="Unassembled WGS sequence"/>
</dbReference>
<dbReference type="GO" id="GO:0042910">
    <property type="term" value="F:xenobiotic transmembrane transporter activity"/>
    <property type="evidence" value="ECO:0007669"/>
    <property type="project" value="InterPro"/>
</dbReference>
<organism evidence="8 9">
    <name type="scientific">Aphanomyces stellatus</name>
    <dbReference type="NCBI Taxonomy" id="120398"/>
    <lineage>
        <taxon>Eukaryota</taxon>
        <taxon>Sar</taxon>
        <taxon>Stramenopiles</taxon>
        <taxon>Oomycota</taxon>
        <taxon>Saprolegniomycetes</taxon>
        <taxon>Saprolegniales</taxon>
        <taxon>Verrucalvaceae</taxon>
        <taxon>Aphanomyces</taxon>
    </lineage>
</organism>
<feature type="transmembrane region" description="Helical" evidence="6">
    <location>
        <begin position="453"/>
        <end position="474"/>
    </location>
</feature>
<dbReference type="InterPro" id="IPR002528">
    <property type="entry name" value="MATE_fam"/>
</dbReference>
<reference evidence="7" key="2">
    <citation type="submission" date="2019-06" db="EMBL/GenBank/DDBJ databases">
        <title>Genomics analysis of Aphanomyces spp. identifies a new class of oomycete effector associated with host adaptation.</title>
        <authorList>
            <person name="Gaulin E."/>
        </authorList>
    </citation>
    <scope>NUCLEOTIDE SEQUENCE</scope>
    <source>
        <strain evidence="7">CBS 578.67</strain>
    </source>
</reference>